<dbReference type="GO" id="GO:0016787">
    <property type="term" value="F:hydrolase activity"/>
    <property type="evidence" value="ECO:0007669"/>
    <property type="project" value="UniProtKB-KW"/>
</dbReference>
<evidence type="ECO:0000313" key="3">
    <source>
        <dbReference type="EMBL" id="NYD38093.1"/>
    </source>
</evidence>
<dbReference type="Pfam" id="PF07859">
    <property type="entry name" value="Abhydrolase_3"/>
    <property type="match status" value="1"/>
</dbReference>
<name>A0A7Y9J7B5_9PSEU</name>
<dbReference type="SUPFAM" id="SSF53474">
    <property type="entry name" value="alpha/beta-Hydrolases"/>
    <property type="match status" value="1"/>
</dbReference>
<dbReference type="EMBL" id="JACCBN010000001">
    <property type="protein sequence ID" value="NYD38093.1"/>
    <property type="molecule type" value="Genomic_DNA"/>
</dbReference>
<accession>A0A7Y9J7B5</accession>
<dbReference type="InterPro" id="IPR013094">
    <property type="entry name" value="AB_hydrolase_3"/>
</dbReference>
<proteinExistence type="predicted"/>
<dbReference type="AlphaFoldDB" id="A0A7Y9J7B5"/>
<dbReference type="Gene3D" id="3.40.50.1820">
    <property type="entry name" value="alpha/beta hydrolase"/>
    <property type="match status" value="1"/>
</dbReference>
<feature type="domain" description="Alpha/beta hydrolase fold-3" evidence="2">
    <location>
        <begin position="87"/>
        <end position="292"/>
    </location>
</feature>
<dbReference type="PANTHER" id="PTHR48081:SF8">
    <property type="entry name" value="ALPHA_BETA HYDROLASE FOLD-3 DOMAIN-CONTAINING PROTEIN-RELATED"/>
    <property type="match status" value="1"/>
</dbReference>
<keyword evidence="4" id="KW-1185">Reference proteome</keyword>
<dbReference type="Proteomes" id="UP000535890">
    <property type="component" value="Unassembled WGS sequence"/>
</dbReference>
<dbReference type="InterPro" id="IPR029058">
    <property type="entry name" value="AB_hydrolase_fold"/>
</dbReference>
<reference evidence="3 4" key="1">
    <citation type="submission" date="2020-07" db="EMBL/GenBank/DDBJ databases">
        <title>Sequencing the genomes of 1000 actinobacteria strains.</title>
        <authorList>
            <person name="Klenk H.-P."/>
        </authorList>
    </citation>
    <scope>NUCLEOTIDE SEQUENCE [LARGE SCALE GENOMIC DNA]</scope>
    <source>
        <strain evidence="3 4">DSM 45772</strain>
    </source>
</reference>
<keyword evidence="1" id="KW-0378">Hydrolase</keyword>
<protein>
    <submittedName>
        <fullName evidence="3">Acetyl esterase/lipase</fullName>
    </submittedName>
</protein>
<evidence type="ECO:0000313" key="4">
    <source>
        <dbReference type="Proteomes" id="UP000535890"/>
    </source>
</evidence>
<dbReference type="PANTHER" id="PTHR48081">
    <property type="entry name" value="AB HYDROLASE SUPERFAMILY PROTEIN C4A8.06C"/>
    <property type="match status" value="1"/>
</dbReference>
<comment type="caution">
    <text evidence="3">The sequence shown here is derived from an EMBL/GenBank/DDBJ whole genome shotgun (WGS) entry which is preliminary data.</text>
</comment>
<evidence type="ECO:0000256" key="1">
    <source>
        <dbReference type="ARBA" id="ARBA00022801"/>
    </source>
</evidence>
<evidence type="ECO:0000259" key="2">
    <source>
        <dbReference type="Pfam" id="PF07859"/>
    </source>
</evidence>
<dbReference type="InterPro" id="IPR050300">
    <property type="entry name" value="GDXG_lipolytic_enzyme"/>
</dbReference>
<organism evidence="3 4">
    <name type="scientific">Actinomycetospora corticicola</name>
    <dbReference type="NCBI Taxonomy" id="663602"/>
    <lineage>
        <taxon>Bacteria</taxon>
        <taxon>Bacillati</taxon>
        <taxon>Actinomycetota</taxon>
        <taxon>Actinomycetes</taxon>
        <taxon>Pseudonocardiales</taxon>
        <taxon>Pseudonocardiaceae</taxon>
        <taxon>Actinomycetospora</taxon>
    </lineage>
</organism>
<dbReference type="RefSeq" id="WP_179795588.1">
    <property type="nucleotide sequence ID" value="NZ_BAABHP010000020.1"/>
</dbReference>
<sequence>MTIRMDPEVAAAMAPIAEAAANQTPPPAGDWQTRRAAVDELIGAYTGAWVPPADVTVTELEAAAADGTPIGMRLYRREGDQPGSLAVYVHGGGMFLCSIDTHDPVCRVYTHLSGVPLLSVDFRFAPEHPYPTSVEDVYAALVWAAQHADELGVDPARIAIMGDSAGGGMAAGVALMARDRGAPALAAQILVYPMLDDRTTTPDGEIEPFAMWSTDDNITGWGCLLGDAAGGPDVPAYAAPSRATDLDGLPPAFIDVGQLDIFRNEDVDYAARLAQAGVGVELQLYPGVPHAFEVFAPQAAVSQRAVAARVRALRAV</sequence>
<gene>
    <name evidence="3" type="ORF">BJ983_004195</name>
</gene>